<dbReference type="PANTHER" id="PTHR48019">
    <property type="entry name" value="SERUM RESPONSE FACTOR HOMOLOG"/>
    <property type="match status" value="1"/>
</dbReference>
<proteinExistence type="inferred from homology"/>
<keyword evidence="5" id="KW-0539">Nucleus</keyword>
<gene>
    <name evidence="9" type="ORF">PhCBS80983_g05126</name>
</gene>
<feature type="region of interest" description="Disordered" evidence="7">
    <location>
        <begin position="308"/>
        <end position="382"/>
    </location>
</feature>
<feature type="compositionally biased region" description="Acidic residues" evidence="7">
    <location>
        <begin position="353"/>
        <end position="365"/>
    </location>
</feature>
<dbReference type="GO" id="GO:0005634">
    <property type="term" value="C:nucleus"/>
    <property type="evidence" value="ECO:0007669"/>
    <property type="project" value="UniProtKB-SubCell"/>
</dbReference>
<evidence type="ECO:0000256" key="1">
    <source>
        <dbReference type="ARBA" id="ARBA00004123"/>
    </source>
</evidence>
<keyword evidence="2" id="KW-0805">Transcription regulation</keyword>
<dbReference type="GO" id="GO:0045944">
    <property type="term" value="P:positive regulation of transcription by RNA polymerase II"/>
    <property type="evidence" value="ECO:0007669"/>
    <property type="project" value="InterPro"/>
</dbReference>
<dbReference type="InterPro" id="IPR002100">
    <property type="entry name" value="TF_MADSbox"/>
</dbReference>
<dbReference type="GO" id="GO:0000977">
    <property type="term" value="F:RNA polymerase II transcription regulatory region sequence-specific DNA binding"/>
    <property type="evidence" value="ECO:0007669"/>
    <property type="project" value="InterPro"/>
</dbReference>
<keyword evidence="3" id="KW-0238">DNA-binding</keyword>
<dbReference type="Pfam" id="PF00319">
    <property type="entry name" value="SRF-TF"/>
    <property type="match status" value="1"/>
</dbReference>
<keyword evidence="4" id="KW-0804">Transcription</keyword>
<reference evidence="9 10" key="1">
    <citation type="journal article" date="2019" name="Sci. Rep.">
        <title>Comparative genomics of chytrid fungi reveal insights into the obligate biotrophic and pathogenic lifestyle of Synchytrium endobioticum.</title>
        <authorList>
            <person name="van de Vossenberg B.T.L.H."/>
            <person name="Warris S."/>
            <person name="Nguyen H.D.T."/>
            <person name="van Gent-Pelzer M.P.E."/>
            <person name="Joly D.L."/>
            <person name="van de Geest H.C."/>
            <person name="Bonants P.J.M."/>
            <person name="Smith D.S."/>
            <person name="Levesque C.A."/>
            <person name="van der Lee T.A.J."/>
        </authorList>
    </citation>
    <scope>NUCLEOTIDE SEQUENCE [LARGE SCALE GENOMIC DNA]</scope>
    <source>
        <strain evidence="9 10">CBS 809.83</strain>
    </source>
</reference>
<evidence type="ECO:0000256" key="2">
    <source>
        <dbReference type="ARBA" id="ARBA00023015"/>
    </source>
</evidence>
<evidence type="ECO:0000313" key="10">
    <source>
        <dbReference type="Proteomes" id="UP000318582"/>
    </source>
</evidence>
<dbReference type="PROSITE" id="PS50066">
    <property type="entry name" value="MADS_BOX_2"/>
    <property type="match status" value="1"/>
</dbReference>
<feature type="region of interest" description="Disordered" evidence="7">
    <location>
        <begin position="264"/>
        <end position="296"/>
    </location>
</feature>
<dbReference type="CDD" id="cd00265">
    <property type="entry name" value="MADS_MEF2_like"/>
    <property type="match status" value="1"/>
</dbReference>
<dbReference type="EMBL" id="QEAQ01000099">
    <property type="protein sequence ID" value="TPX55686.1"/>
    <property type="molecule type" value="Genomic_DNA"/>
</dbReference>
<evidence type="ECO:0000256" key="6">
    <source>
        <dbReference type="ARBA" id="ARBA00025805"/>
    </source>
</evidence>
<comment type="subcellular location">
    <subcellularLocation>
        <location evidence="1">Nucleus</location>
    </subcellularLocation>
</comment>
<evidence type="ECO:0000259" key="8">
    <source>
        <dbReference type="PROSITE" id="PS50066"/>
    </source>
</evidence>
<dbReference type="GO" id="GO:0046983">
    <property type="term" value="F:protein dimerization activity"/>
    <property type="evidence" value="ECO:0007669"/>
    <property type="project" value="InterPro"/>
</dbReference>
<evidence type="ECO:0000313" key="9">
    <source>
        <dbReference type="EMBL" id="TPX55686.1"/>
    </source>
</evidence>
<dbReference type="SMART" id="SM00432">
    <property type="entry name" value="MADS"/>
    <property type="match status" value="1"/>
</dbReference>
<dbReference type="InterPro" id="IPR033896">
    <property type="entry name" value="MEF2-like_N"/>
</dbReference>
<evidence type="ECO:0000256" key="5">
    <source>
        <dbReference type="ARBA" id="ARBA00023242"/>
    </source>
</evidence>
<feature type="domain" description="MADS-box" evidence="8">
    <location>
        <begin position="1"/>
        <end position="61"/>
    </location>
</feature>
<sequence>MGRKKIAIKRITDERNRQVTFSKRKFGLMKKAHELSVLCGCEIGLIMFTANGKLFQFASTDMDKILLRYTETEPHETRTSADIIKRAGGSLASAVEAEDSSDSPDREDEGVPSTATPIDPDPAQAQTPSTGSADGPPSRHPQRPPPISTGARSLRASRGGSKARYPNSQIPSPVYFSSPHDSRHPPPTAYQMQPYQPYPYTTAYPYIIASPQQQFQLQQQLQHQQLQQAHHLQLQQQMQQQQIHQHQHQLLHDEQDDHARLQEIESTPGPDLGGRIHEHDHQHQQQQRQQHHGMSSQLNHLAHLQGFQHTAERHDVTSPELGSPLGDARDRGLTSALPRQPHSPFLGKSKPESDDERDGSGEPDMEYTHEEMDSRRGEEGNQ</sequence>
<feature type="region of interest" description="Disordered" evidence="7">
    <location>
        <begin position="90"/>
        <end position="191"/>
    </location>
</feature>
<organism evidence="9 10">
    <name type="scientific">Powellomyces hirtus</name>
    <dbReference type="NCBI Taxonomy" id="109895"/>
    <lineage>
        <taxon>Eukaryota</taxon>
        <taxon>Fungi</taxon>
        <taxon>Fungi incertae sedis</taxon>
        <taxon>Chytridiomycota</taxon>
        <taxon>Chytridiomycota incertae sedis</taxon>
        <taxon>Chytridiomycetes</taxon>
        <taxon>Spizellomycetales</taxon>
        <taxon>Powellomycetaceae</taxon>
        <taxon>Powellomyces</taxon>
    </lineage>
</organism>
<dbReference type="InterPro" id="IPR036879">
    <property type="entry name" value="TF_MADSbox_sf"/>
</dbReference>
<feature type="compositionally biased region" description="Basic and acidic residues" evidence="7">
    <location>
        <begin position="366"/>
        <end position="382"/>
    </location>
</feature>
<comment type="similarity">
    <text evidence="6">Belongs to the MEF2 family.</text>
</comment>
<dbReference type="SUPFAM" id="SSF55455">
    <property type="entry name" value="SRF-like"/>
    <property type="match status" value="1"/>
</dbReference>
<dbReference type="PRINTS" id="PR00404">
    <property type="entry name" value="MADSDOMAIN"/>
</dbReference>
<protein>
    <recommendedName>
        <fullName evidence="8">MADS-box domain-containing protein</fullName>
    </recommendedName>
</protein>
<evidence type="ECO:0000256" key="3">
    <source>
        <dbReference type="ARBA" id="ARBA00023125"/>
    </source>
</evidence>
<dbReference type="InterPro" id="IPR050142">
    <property type="entry name" value="MADS-box/MEF2_TF"/>
</dbReference>
<feature type="compositionally biased region" description="Acidic residues" evidence="7">
    <location>
        <begin position="96"/>
        <end position="110"/>
    </location>
</feature>
<dbReference type="PROSITE" id="PS00350">
    <property type="entry name" value="MADS_BOX_1"/>
    <property type="match status" value="1"/>
</dbReference>
<evidence type="ECO:0000256" key="4">
    <source>
        <dbReference type="ARBA" id="ARBA00023163"/>
    </source>
</evidence>
<keyword evidence="10" id="KW-1185">Reference proteome</keyword>
<name>A0A507DVV3_9FUNG</name>
<dbReference type="Proteomes" id="UP000318582">
    <property type="component" value="Unassembled WGS sequence"/>
</dbReference>
<dbReference type="Gene3D" id="3.40.1810.10">
    <property type="entry name" value="Transcription factor, MADS-box"/>
    <property type="match status" value="1"/>
</dbReference>
<comment type="caution">
    <text evidence="9">The sequence shown here is derived from an EMBL/GenBank/DDBJ whole genome shotgun (WGS) entry which is preliminary data.</text>
</comment>
<feature type="compositionally biased region" description="Basic and acidic residues" evidence="7">
    <location>
        <begin position="274"/>
        <end position="283"/>
    </location>
</feature>
<accession>A0A507DVV3</accession>
<dbReference type="AlphaFoldDB" id="A0A507DVV3"/>
<evidence type="ECO:0000256" key="7">
    <source>
        <dbReference type="SAM" id="MobiDB-lite"/>
    </source>
</evidence>
<dbReference type="STRING" id="109895.A0A507DVV3"/>